<reference evidence="1 2" key="1">
    <citation type="submission" date="2022-03" db="EMBL/GenBank/DDBJ databases">
        <authorList>
            <person name="Nunn A."/>
            <person name="Chopra R."/>
            <person name="Nunn A."/>
            <person name="Contreras Garrido A."/>
        </authorList>
    </citation>
    <scope>NUCLEOTIDE SEQUENCE [LARGE SCALE GENOMIC DNA]</scope>
</reference>
<protein>
    <submittedName>
        <fullName evidence="1">Uncharacterized protein</fullName>
    </submittedName>
</protein>
<sequence>IFNKYFSVKYVFKMCGRYYLKKKVSALKGQWDTTKKQSRYSLKSKFQRQQVYKIQLYKLYKHRIKIDLQTESRNRDLKSDDCHDEIEEKN</sequence>
<gene>
    <name evidence="1" type="ORF">TAV2_LOCUS672</name>
</gene>
<accession>A0AAU9R9X6</accession>
<dbReference type="Proteomes" id="UP000836841">
    <property type="component" value="Chromosome 1"/>
</dbReference>
<dbReference type="AlphaFoldDB" id="A0AAU9R9X6"/>
<evidence type="ECO:0000313" key="1">
    <source>
        <dbReference type="EMBL" id="CAH2036629.1"/>
    </source>
</evidence>
<name>A0AAU9R9X6_THLAR</name>
<organism evidence="1 2">
    <name type="scientific">Thlaspi arvense</name>
    <name type="common">Field penny-cress</name>
    <dbReference type="NCBI Taxonomy" id="13288"/>
    <lineage>
        <taxon>Eukaryota</taxon>
        <taxon>Viridiplantae</taxon>
        <taxon>Streptophyta</taxon>
        <taxon>Embryophyta</taxon>
        <taxon>Tracheophyta</taxon>
        <taxon>Spermatophyta</taxon>
        <taxon>Magnoliopsida</taxon>
        <taxon>eudicotyledons</taxon>
        <taxon>Gunneridae</taxon>
        <taxon>Pentapetalae</taxon>
        <taxon>rosids</taxon>
        <taxon>malvids</taxon>
        <taxon>Brassicales</taxon>
        <taxon>Brassicaceae</taxon>
        <taxon>Thlaspideae</taxon>
        <taxon>Thlaspi</taxon>
    </lineage>
</organism>
<keyword evidence="2" id="KW-1185">Reference proteome</keyword>
<proteinExistence type="predicted"/>
<feature type="non-terminal residue" evidence="1">
    <location>
        <position position="1"/>
    </location>
</feature>
<dbReference type="EMBL" id="OU466857">
    <property type="protein sequence ID" value="CAH2036629.1"/>
    <property type="molecule type" value="Genomic_DNA"/>
</dbReference>
<evidence type="ECO:0000313" key="2">
    <source>
        <dbReference type="Proteomes" id="UP000836841"/>
    </source>
</evidence>